<sequence length="539" mass="60112">MAASDYDTFVQCLSNHSIPQNQISTIVYAPNNPSFTTILQSYIRNLRFATAATPKPLIIITPLYETHVQAAVLCSKLTGKQLKIRSGGHDYDGLSYVSAAGVPFIILDTFNLRSISLDTTTNTAWVQSGATLGELYFKIASISKTHGFPAGACSTIAVGGHLGCGGYGNMLRKYGLSVDNVLDARIVDVNGRVLDRKAMGEDLFWAVAGGGAASFAVVLSYKIRLVLVPETVTVFRVEKTLEQNATDIVYRWQFVANKTDNDLFVRLLIQPIVNKQTGKKTIRTSFISLFLGDSNRLMTVMNRDFPELGLQKQDCMEMSWIQSVLYWANFDPNNSTNVLLDRTYAAKFSKRKSDYLQTPISKVGLESIWNKMMELGKPGFVFNPYGGRMGEIPAAATPFPHRAGNIFKIQYSLNWDEEGVAAENNNLNQVRELYSFMTPFVSKFPRESFLCYRDVDIGITHNGKNSYSEGKVFGEKYFKGNLDRLVKVKTMVDPQNFFRNEQSIPPFPAVGSSEESRYGDKILASYSFSFLLIALVILF</sequence>
<dbReference type="GO" id="GO:0016491">
    <property type="term" value="F:oxidoreductase activity"/>
    <property type="evidence" value="ECO:0007669"/>
    <property type="project" value="InterPro"/>
</dbReference>
<keyword evidence="4" id="KW-0732">Signal</keyword>
<comment type="similarity">
    <text evidence="2">Belongs to the oxygen-dependent FAD-linked oxidoreductase family.</text>
</comment>
<dbReference type="GO" id="GO:0071949">
    <property type="term" value="F:FAD binding"/>
    <property type="evidence" value="ECO:0007669"/>
    <property type="project" value="InterPro"/>
</dbReference>
<proteinExistence type="inferred from homology"/>
<dbReference type="Proteomes" id="UP000306102">
    <property type="component" value="Unassembled WGS sequence"/>
</dbReference>
<dbReference type="FunFam" id="3.30.43.10:FF:000004">
    <property type="entry name" value="Berberine bridge enzyme-like 15"/>
    <property type="match status" value="1"/>
</dbReference>
<dbReference type="Gene3D" id="3.40.462.20">
    <property type="match status" value="1"/>
</dbReference>
<dbReference type="AlphaFoldDB" id="A0A4V3WQR5"/>
<keyword evidence="3" id="KW-0285">Flavoprotein</keyword>
<keyword evidence="7" id="KW-0325">Glycoprotein</keyword>
<evidence type="ECO:0000256" key="6">
    <source>
        <dbReference type="ARBA" id="ARBA00023157"/>
    </source>
</evidence>
<evidence type="ECO:0000256" key="7">
    <source>
        <dbReference type="ARBA" id="ARBA00023180"/>
    </source>
</evidence>
<dbReference type="InterPro" id="IPR016167">
    <property type="entry name" value="FAD-bd_PCMH_sub1"/>
</dbReference>
<feature type="domain" description="FAD-binding PCMH-type" evidence="8">
    <location>
        <begin position="52"/>
        <end position="228"/>
    </location>
</feature>
<evidence type="ECO:0000259" key="8">
    <source>
        <dbReference type="PROSITE" id="PS51387"/>
    </source>
</evidence>
<evidence type="ECO:0000313" key="9">
    <source>
        <dbReference type="EMBL" id="THG21357.1"/>
    </source>
</evidence>
<name>A0A4V3WQR5_CAMSN</name>
<dbReference type="EMBL" id="SDRB02001423">
    <property type="protein sequence ID" value="THG21357.1"/>
    <property type="molecule type" value="Genomic_DNA"/>
</dbReference>
<dbReference type="Gene3D" id="3.30.43.10">
    <property type="entry name" value="Uridine Diphospho-n-acetylenolpyruvylglucosamine Reductase, domain 2"/>
    <property type="match status" value="1"/>
</dbReference>
<dbReference type="InterPro" id="IPR036318">
    <property type="entry name" value="FAD-bd_PCMH-like_sf"/>
</dbReference>
<dbReference type="InterPro" id="IPR016169">
    <property type="entry name" value="FAD-bd_PCMH_sub2"/>
</dbReference>
<evidence type="ECO:0000256" key="2">
    <source>
        <dbReference type="ARBA" id="ARBA00005466"/>
    </source>
</evidence>
<gene>
    <name evidence="9" type="ORF">TEA_027613</name>
</gene>
<protein>
    <recommendedName>
        <fullName evidence="8">FAD-binding PCMH-type domain-containing protein</fullName>
    </recommendedName>
</protein>
<dbReference type="InterPro" id="IPR012951">
    <property type="entry name" value="BBE"/>
</dbReference>
<dbReference type="Pfam" id="PF08031">
    <property type="entry name" value="BBE"/>
    <property type="match status" value="1"/>
</dbReference>
<dbReference type="InterPro" id="IPR016166">
    <property type="entry name" value="FAD-bd_PCMH"/>
</dbReference>
<keyword evidence="6" id="KW-1015">Disulfide bond</keyword>
<dbReference type="Gene3D" id="3.30.465.10">
    <property type="match status" value="1"/>
</dbReference>
<comment type="cofactor">
    <cofactor evidence="1">
        <name>FAD</name>
        <dbReference type="ChEBI" id="CHEBI:57692"/>
    </cofactor>
</comment>
<dbReference type="SUPFAM" id="SSF56176">
    <property type="entry name" value="FAD-binding/transporter-associated domain-like"/>
    <property type="match status" value="1"/>
</dbReference>
<dbReference type="STRING" id="542762.A0A4V3WQR5"/>
<evidence type="ECO:0000256" key="4">
    <source>
        <dbReference type="ARBA" id="ARBA00022729"/>
    </source>
</evidence>
<evidence type="ECO:0000256" key="5">
    <source>
        <dbReference type="ARBA" id="ARBA00022827"/>
    </source>
</evidence>
<reference evidence="9 10" key="1">
    <citation type="journal article" date="2018" name="Proc. Natl. Acad. Sci. U.S.A.">
        <title>Draft genome sequence of Camellia sinensis var. sinensis provides insights into the evolution of the tea genome and tea quality.</title>
        <authorList>
            <person name="Wei C."/>
            <person name="Yang H."/>
            <person name="Wang S."/>
            <person name="Zhao J."/>
            <person name="Liu C."/>
            <person name="Gao L."/>
            <person name="Xia E."/>
            <person name="Lu Y."/>
            <person name="Tai Y."/>
            <person name="She G."/>
            <person name="Sun J."/>
            <person name="Cao H."/>
            <person name="Tong W."/>
            <person name="Gao Q."/>
            <person name="Li Y."/>
            <person name="Deng W."/>
            <person name="Jiang X."/>
            <person name="Wang W."/>
            <person name="Chen Q."/>
            <person name="Zhang S."/>
            <person name="Li H."/>
            <person name="Wu J."/>
            <person name="Wang P."/>
            <person name="Li P."/>
            <person name="Shi C."/>
            <person name="Zheng F."/>
            <person name="Jian J."/>
            <person name="Huang B."/>
            <person name="Shan D."/>
            <person name="Shi M."/>
            <person name="Fang C."/>
            <person name="Yue Y."/>
            <person name="Li F."/>
            <person name="Li D."/>
            <person name="Wei S."/>
            <person name="Han B."/>
            <person name="Jiang C."/>
            <person name="Yin Y."/>
            <person name="Xia T."/>
            <person name="Zhang Z."/>
            <person name="Bennetzen J.L."/>
            <person name="Zhao S."/>
            <person name="Wan X."/>
        </authorList>
    </citation>
    <scope>NUCLEOTIDE SEQUENCE [LARGE SCALE GENOMIC DNA]</scope>
    <source>
        <strain evidence="10">cv. Shuchazao</strain>
        <tissue evidence="9">Leaf</tissue>
    </source>
</reference>
<dbReference type="PANTHER" id="PTHR32448">
    <property type="entry name" value="OS08G0158400 PROTEIN"/>
    <property type="match status" value="1"/>
</dbReference>
<comment type="caution">
    <text evidence="9">The sequence shown here is derived from an EMBL/GenBank/DDBJ whole genome shotgun (WGS) entry which is preliminary data.</text>
</comment>
<accession>A0A4V3WQR5</accession>
<keyword evidence="10" id="KW-1185">Reference proteome</keyword>
<dbReference type="PROSITE" id="PS51387">
    <property type="entry name" value="FAD_PCMH"/>
    <property type="match status" value="1"/>
</dbReference>
<organism evidence="9 10">
    <name type="scientific">Camellia sinensis var. sinensis</name>
    <name type="common">China tea</name>
    <dbReference type="NCBI Taxonomy" id="542762"/>
    <lineage>
        <taxon>Eukaryota</taxon>
        <taxon>Viridiplantae</taxon>
        <taxon>Streptophyta</taxon>
        <taxon>Embryophyta</taxon>
        <taxon>Tracheophyta</taxon>
        <taxon>Spermatophyta</taxon>
        <taxon>Magnoliopsida</taxon>
        <taxon>eudicotyledons</taxon>
        <taxon>Gunneridae</taxon>
        <taxon>Pentapetalae</taxon>
        <taxon>asterids</taxon>
        <taxon>Ericales</taxon>
        <taxon>Theaceae</taxon>
        <taxon>Camellia</taxon>
    </lineage>
</organism>
<dbReference type="InterPro" id="IPR006094">
    <property type="entry name" value="Oxid_FAD_bind_N"/>
</dbReference>
<keyword evidence="5" id="KW-0274">FAD</keyword>
<evidence type="ECO:0000313" key="10">
    <source>
        <dbReference type="Proteomes" id="UP000306102"/>
    </source>
</evidence>
<dbReference type="Pfam" id="PF01565">
    <property type="entry name" value="FAD_binding_4"/>
    <property type="match status" value="1"/>
</dbReference>
<evidence type="ECO:0000256" key="3">
    <source>
        <dbReference type="ARBA" id="ARBA00022630"/>
    </source>
</evidence>
<evidence type="ECO:0000256" key="1">
    <source>
        <dbReference type="ARBA" id="ARBA00001974"/>
    </source>
</evidence>